<dbReference type="PANTHER" id="PTHR43413">
    <property type="entry name" value="TRANSCRIPTIONAL REGULATOR, ASNC FAMILY"/>
    <property type="match status" value="1"/>
</dbReference>
<proteinExistence type="predicted"/>
<sequence>MPLAFVLVNVEAGTDREVLENIKKIPEVKTAYMVYGVYDIIVMIESDTLEKLREMVTKKIRQLDKVRSTMTMIVMEEGQ</sequence>
<gene>
    <name evidence="2" type="ORF">Metus_1350</name>
</gene>
<dbReference type="AlphaFoldDB" id="A0A444L703"/>
<dbReference type="InterPro" id="IPR050684">
    <property type="entry name" value="HTH-Siroheme_Decarb"/>
</dbReference>
<protein>
    <recommendedName>
        <fullName evidence="1">Transcription regulator AsnC/Lrp ligand binding domain-containing protein</fullName>
    </recommendedName>
</protein>
<dbReference type="Gene3D" id="3.30.70.920">
    <property type="match status" value="1"/>
</dbReference>
<feature type="domain" description="Transcription regulator AsnC/Lrp ligand binding" evidence="1">
    <location>
        <begin position="6"/>
        <end position="77"/>
    </location>
</feature>
<accession>A0A444L703</accession>
<evidence type="ECO:0000259" key="1">
    <source>
        <dbReference type="Pfam" id="PF01037"/>
    </source>
</evidence>
<dbReference type="Pfam" id="PF01037">
    <property type="entry name" value="AsnC_trans_reg"/>
    <property type="match status" value="1"/>
</dbReference>
<dbReference type="InterPro" id="IPR011008">
    <property type="entry name" value="Dimeric_a/b-barrel"/>
</dbReference>
<comment type="caution">
    <text evidence="2">The sequence shown here is derived from an EMBL/GenBank/DDBJ whole genome shotgun (WGS) entry which is preliminary data.</text>
</comment>
<organism evidence="2 3">
    <name type="scientific">Methanosuratincola subterraneus</name>
    <dbReference type="NCBI Taxonomy" id="2593994"/>
    <lineage>
        <taxon>Archaea</taxon>
        <taxon>Thermoproteota</taxon>
        <taxon>Methanosuratincolia</taxon>
        <taxon>Candidatus Methanomethylicales</taxon>
        <taxon>Candidatus Methanomethylicaceae</taxon>
        <taxon>Candidatus Methanosuratincola (ex Vanwonterghem et al. 2016)</taxon>
    </lineage>
</organism>
<dbReference type="PANTHER" id="PTHR43413:SF6">
    <property type="entry name" value="REGULATORY PROTEIN ASNC"/>
    <property type="match status" value="1"/>
</dbReference>
<name>A0A444L703_METS7</name>
<evidence type="ECO:0000313" key="3">
    <source>
        <dbReference type="Proteomes" id="UP000288215"/>
    </source>
</evidence>
<dbReference type="SUPFAM" id="SSF54909">
    <property type="entry name" value="Dimeric alpha+beta barrel"/>
    <property type="match status" value="1"/>
</dbReference>
<evidence type="ECO:0000313" key="2">
    <source>
        <dbReference type="EMBL" id="RWX73376.1"/>
    </source>
</evidence>
<dbReference type="Proteomes" id="UP000288215">
    <property type="component" value="Unassembled WGS sequence"/>
</dbReference>
<reference evidence="2 3" key="1">
    <citation type="submission" date="2018-12" db="EMBL/GenBank/DDBJ databases">
        <title>The complete genome of the methanogenic archaea of the candidate phylum Verstraetearchaeota, obtained from the metagenome of underground thermal water.</title>
        <authorList>
            <person name="Kadnikov V.V."/>
            <person name="Mardanov A.V."/>
            <person name="Beletsky A.V."/>
            <person name="Karnachuk O.V."/>
            <person name="Ravin N.V."/>
        </authorList>
    </citation>
    <scope>NUCLEOTIDE SEQUENCE [LARGE SCALE GENOMIC DNA]</scope>
    <source>
        <strain evidence="2">Ch88</strain>
    </source>
</reference>
<dbReference type="InterPro" id="IPR019887">
    <property type="entry name" value="Tscrpt_reg_AsnC/Lrp_C"/>
</dbReference>
<dbReference type="EMBL" id="RXGA01000003">
    <property type="protein sequence ID" value="RWX73376.1"/>
    <property type="molecule type" value="Genomic_DNA"/>
</dbReference>